<keyword evidence="3 6" id="KW-0808">Transferase</keyword>
<dbReference type="Pfam" id="PF05637">
    <property type="entry name" value="Glyco_transf_34"/>
    <property type="match status" value="1"/>
</dbReference>
<keyword evidence="5" id="KW-0472">Membrane</keyword>
<organism evidence="6 7">
    <name type="scientific">Planoprotostelium fungivorum</name>
    <dbReference type="NCBI Taxonomy" id="1890364"/>
    <lineage>
        <taxon>Eukaryota</taxon>
        <taxon>Amoebozoa</taxon>
        <taxon>Evosea</taxon>
        <taxon>Variosea</taxon>
        <taxon>Cavosteliida</taxon>
        <taxon>Cavosteliaceae</taxon>
        <taxon>Planoprotostelium</taxon>
    </lineage>
</organism>
<accession>A0A2P6NQQ0</accession>
<dbReference type="PANTHER" id="PTHR31306:SF4">
    <property type="entry name" value="ALPHA-1,2-GALACTOSYLTRANSFERASE"/>
    <property type="match status" value="1"/>
</dbReference>
<evidence type="ECO:0000313" key="6">
    <source>
        <dbReference type="EMBL" id="PRP86293.1"/>
    </source>
</evidence>
<dbReference type="GO" id="GO:0016757">
    <property type="term" value="F:glycosyltransferase activity"/>
    <property type="evidence" value="ECO:0007669"/>
    <property type="project" value="UniProtKB-KW"/>
</dbReference>
<protein>
    <submittedName>
        <fullName evidence="6">Alpha-1,2-galactosyltransferase gmh3</fullName>
    </submittedName>
</protein>
<dbReference type="PANTHER" id="PTHR31306">
    <property type="entry name" value="ALPHA-1,6-MANNOSYLTRANSFERASE MNN11-RELATED"/>
    <property type="match status" value="1"/>
</dbReference>
<name>A0A2P6NQQ0_9EUKA</name>
<evidence type="ECO:0000256" key="5">
    <source>
        <dbReference type="SAM" id="Phobius"/>
    </source>
</evidence>
<comment type="caution">
    <text evidence="6">The sequence shown here is derived from an EMBL/GenBank/DDBJ whole genome shotgun (WGS) entry which is preliminary data.</text>
</comment>
<evidence type="ECO:0000256" key="3">
    <source>
        <dbReference type="ARBA" id="ARBA00022679"/>
    </source>
</evidence>
<evidence type="ECO:0000313" key="7">
    <source>
        <dbReference type="Proteomes" id="UP000241769"/>
    </source>
</evidence>
<dbReference type="InterPro" id="IPR008630">
    <property type="entry name" value="Glyco_trans_34"/>
</dbReference>
<keyword evidence="5" id="KW-0812">Transmembrane</keyword>
<dbReference type="Proteomes" id="UP000241769">
    <property type="component" value="Unassembled WGS sequence"/>
</dbReference>
<feature type="transmembrane region" description="Helical" evidence="5">
    <location>
        <begin position="41"/>
        <end position="62"/>
    </location>
</feature>
<dbReference type="InterPro" id="IPR029044">
    <property type="entry name" value="Nucleotide-diphossugar_trans"/>
</dbReference>
<proteinExistence type="inferred from homology"/>
<dbReference type="Gene3D" id="3.90.550.10">
    <property type="entry name" value="Spore Coat Polysaccharide Biosynthesis Protein SpsA, Chain A"/>
    <property type="match status" value="1"/>
</dbReference>
<keyword evidence="5" id="KW-1133">Transmembrane helix</keyword>
<dbReference type="GO" id="GO:0000139">
    <property type="term" value="C:Golgi membrane"/>
    <property type="evidence" value="ECO:0007669"/>
    <property type="project" value="TreeGrafter"/>
</dbReference>
<dbReference type="STRING" id="1890364.A0A2P6NQQ0"/>
<gene>
    <name evidence="6" type="ORF">PROFUN_05434</name>
</gene>
<evidence type="ECO:0000256" key="1">
    <source>
        <dbReference type="ARBA" id="ARBA00005664"/>
    </source>
</evidence>
<keyword evidence="2 6" id="KW-0328">Glycosyltransferase</keyword>
<dbReference type="InParanoid" id="A0A2P6NQQ0"/>
<keyword evidence="7" id="KW-1185">Reference proteome</keyword>
<comment type="similarity">
    <text evidence="1">Belongs to the glycosyltransferase 34 family.</text>
</comment>
<dbReference type="EMBL" id="MDYQ01000033">
    <property type="protein sequence ID" value="PRP86293.1"/>
    <property type="molecule type" value="Genomic_DNA"/>
</dbReference>
<dbReference type="AlphaFoldDB" id="A0A2P6NQQ0"/>
<sequence length="346" mass="40608">MINAQKACEVRTARVESRKPHEPESGSRITPMKLSNWKVYIAYKILLICPLFLIATLLAVSFNATSQEEAPSFSREPRRYTPHASPFPGVEPGRVVIVQATNNKFVKHKPKNFMNLTAEIERKKEWAVRHNFDYYYEELDMDKFDYFARPSVFYNAFDKYPKAEWAWWIDIDTIFMEYQVNFTQFVLSQEAFDRSAAVDLEIKDILSQKTWKIDKANRYEDSDLIATKDLNGLNVGSFLLRRGEFANILLEIWESSLLKRLTKRDIDEQPALAYLMTEFEFVRQRTTFVVCELINALAFKYKQGRGQLIYHLAGCQYDTCTQWWKSGQRMKRENEKTSKANDKIKS</sequence>
<reference evidence="6 7" key="1">
    <citation type="journal article" date="2018" name="Genome Biol. Evol.">
        <title>Multiple Roots of Fruiting Body Formation in Amoebozoa.</title>
        <authorList>
            <person name="Hillmann F."/>
            <person name="Forbes G."/>
            <person name="Novohradska S."/>
            <person name="Ferling I."/>
            <person name="Riege K."/>
            <person name="Groth M."/>
            <person name="Westermann M."/>
            <person name="Marz M."/>
            <person name="Spaller T."/>
            <person name="Winckler T."/>
            <person name="Schaap P."/>
            <person name="Glockner G."/>
        </authorList>
    </citation>
    <scope>NUCLEOTIDE SEQUENCE [LARGE SCALE GENOMIC DNA]</scope>
    <source>
        <strain evidence="6 7">Jena</strain>
    </source>
</reference>
<dbReference type="GO" id="GO:0006487">
    <property type="term" value="P:protein N-linked glycosylation"/>
    <property type="evidence" value="ECO:0007669"/>
    <property type="project" value="TreeGrafter"/>
</dbReference>
<feature type="compositionally biased region" description="Basic and acidic residues" evidence="4">
    <location>
        <begin position="8"/>
        <end position="25"/>
    </location>
</feature>
<evidence type="ECO:0000256" key="4">
    <source>
        <dbReference type="SAM" id="MobiDB-lite"/>
    </source>
</evidence>
<evidence type="ECO:0000256" key="2">
    <source>
        <dbReference type="ARBA" id="ARBA00022676"/>
    </source>
</evidence>
<dbReference type="OrthoDB" id="205108at2759"/>
<feature type="region of interest" description="Disordered" evidence="4">
    <location>
        <begin position="1"/>
        <end position="28"/>
    </location>
</feature>